<dbReference type="Proteomes" id="UP000267096">
    <property type="component" value="Unassembled WGS sequence"/>
</dbReference>
<proteinExistence type="predicted"/>
<dbReference type="OrthoDB" id="9930272at2759"/>
<reference evidence="1 2" key="1">
    <citation type="submission" date="2018-11" db="EMBL/GenBank/DDBJ databases">
        <authorList>
            <consortium name="Pathogen Informatics"/>
        </authorList>
    </citation>
    <scope>NUCLEOTIDE SEQUENCE [LARGE SCALE GENOMIC DNA]</scope>
</reference>
<keyword evidence="2" id="KW-1185">Reference proteome</keyword>
<gene>
    <name evidence="1" type="ORF">ASIM_LOCUS3929</name>
</gene>
<dbReference type="AlphaFoldDB" id="A0A3P6NVW4"/>
<organism evidence="1 2">
    <name type="scientific">Anisakis simplex</name>
    <name type="common">Herring worm</name>
    <dbReference type="NCBI Taxonomy" id="6269"/>
    <lineage>
        <taxon>Eukaryota</taxon>
        <taxon>Metazoa</taxon>
        <taxon>Ecdysozoa</taxon>
        <taxon>Nematoda</taxon>
        <taxon>Chromadorea</taxon>
        <taxon>Rhabditida</taxon>
        <taxon>Spirurina</taxon>
        <taxon>Ascaridomorpha</taxon>
        <taxon>Ascaridoidea</taxon>
        <taxon>Anisakidae</taxon>
        <taxon>Anisakis</taxon>
        <taxon>Anisakis simplex complex</taxon>
    </lineage>
</organism>
<dbReference type="EMBL" id="UYRR01006475">
    <property type="protein sequence ID" value="VDK22650.1"/>
    <property type="molecule type" value="Genomic_DNA"/>
</dbReference>
<evidence type="ECO:0000313" key="2">
    <source>
        <dbReference type="Proteomes" id="UP000267096"/>
    </source>
</evidence>
<sequence length="216" mass="24342">MEYFADETYDEGIIVNDRGDIWNEINLPYSCTSFSVTSQYVVICHAKKKKKPRYMQLPNVDKTQWIPMKNDAEMIQTNDEGTLVWRIHKGVAYSPLSNEASCSRPCSLAWVMAANEGGGIVECALTRETAWYTTKNGEVYVQLRLPEMGILSRCESAWSLECITASEVAVWALQSNTGRLVVRAGLKHCPLGLDWVEIESVSVCYQSVHFTVIMLT</sequence>
<name>A0A3P6NVW4_ANISI</name>
<protein>
    <submittedName>
        <fullName evidence="1">Uncharacterized protein</fullName>
    </submittedName>
</protein>
<evidence type="ECO:0000313" key="1">
    <source>
        <dbReference type="EMBL" id="VDK22650.1"/>
    </source>
</evidence>
<accession>A0A3P6NVW4</accession>